<dbReference type="Proteomes" id="UP000298097">
    <property type="component" value="Unassembled WGS sequence"/>
</dbReference>
<protein>
    <submittedName>
        <fullName evidence="3">Chromosome partitioning protein ParB</fullName>
    </submittedName>
</protein>
<feature type="compositionally biased region" description="Basic and acidic residues" evidence="1">
    <location>
        <begin position="353"/>
        <end position="369"/>
    </location>
</feature>
<dbReference type="GO" id="GO:0007059">
    <property type="term" value="P:chromosome segregation"/>
    <property type="evidence" value="ECO:0007669"/>
    <property type="project" value="TreeGrafter"/>
</dbReference>
<dbReference type="SUPFAM" id="SSF109709">
    <property type="entry name" value="KorB DNA-binding domain-like"/>
    <property type="match status" value="1"/>
</dbReference>
<gene>
    <name evidence="3" type="ORF">EHO65_07385</name>
</gene>
<dbReference type="GO" id="GO:0005694">
    <property type="term" value="C:chromosome"/>
    <property type="evidence" value="ECO:0007669"/>
    <property type="project" value="TreeGrafter"/>
</dbReference>
<comment type="caution">
    <text evidence="3">The sequence shown here is derived from an EMBL/GenBank/DDBJ whole genome shotgun (WGS) entry which is preliminary data.</text>
</comment>
<dbReference type="RefSeq" id="WP_135773496.1">
    <property type="nucleotide sequence ID" value="NZ_RQEY01000012.1"/>
</dbReference>
<evidence type="ECO:0000313" key="3">
    <source>
        <dbReference type="EMBL" id="TGK41245.1"/>
    </source>
</evidence>
<dbReference type="InterPro" id="IPR036086">
    <property type="entry name" value="ParB/Sulfiredoxin_sf"/>
</dbReference>
<feature type="compositionally biased region" description="Basic and acidic residues" evidence="1">
    <location>
        <begin position="328"/>
        <end position="342"/>
    </location>
</feature>
<dbReference type="InterPro" id="IPR050336">
    <property type="entry name" value="Chromosome_partition/occlusion"/>
</dbReference>
<dbReference type="Gene3D" id="3.90.1530.30">
    <property type="match status" value="1"/>
</dbReference>
<feature type="region of interest" description="Disordered" evidence="1">
    <location>
        <begin position="328"/>
        <end position="413"/>
    </location>
</feature>
<accession>A0A4R9H704</accession>
<dbReference type="SMART" id="SM00470">
    <property type="entry name" value="ParB"/>
    <property type="match status" value="1"/>
</dbReference>
<sequence length="782" mass="88605">MEVLSEEAITPEIAETILDKIHLAISKEHPDWQEVAMSEELTDEEENSLNSLSRIALHKVLLSSKKELTNEAKITLAKEFKKLKSKFLSQYLISWADFESGLQVEKSFFPFFEGTEKKPSIKSSEKKDQPTSMFLQGLKIQIQIQKGSLISGIDSRGKKWHKRTYYDIGILRNDANAGELIEVLIGPNLKSEFVFIINEVLSDGTFDVHKALIGFRDDYEAKSAYLLNSNKKANTFGSIVRLTISQFKDWINLGEFSKELKNPELEIRKSRLRSIGLLSEFDLEEVFSSGQIYITKSTLATDLVRKQIIVHGKHGNYTANRLVRIGEPESKIVPRNSEEPETRRKRGRPSFPEGHKRIWSDGKEREKTKTGWKITSSPTKKTDNVRQIVKQTRKSKQDQIPKPTKGEIIPPTSLPFSQIRTINQYTEKADYDRKQIDSLKQRIDHDGYDNAFPITVDKQEGRWTIVAGHHRYEAVKELIEEGKLPSNFKIPVVTKEFTSGNKRLAAQVAENQRRSVLATDEAKAYGKMQENGWDAKKISEELGISVGEVNKRLALINLSPDLFALVKKKDRSLPLGIAEVIGMFAMDANGKPNSTIQIKAFKWYVENRSKYPGKGPSVVQEYIKELQSGEFDNFDFDSVATEVQREGLRTVGSMEKARANQKMLEVMLDSLSKSYQRILGDNINSLTESTVQELAASLAVTSDKGVNSSSVLGKLDVIIQDLSVIKNSIQKKMRDIEANASTPLMFARSFLFEIEDTIQYAEEVRDSERLQIFKARIHSLAA</sequence>
<evidence type="ECO:0000256" key="1">
    <source>
        <dbReference type="SAM" id="MobiDB-lite"/>
    </source>
</evidence>
<evidence type="ECO:0000259" key="2">
    <source>
        <dbReference type="SMART" id="SM00470"/>
    </source>
</evidence>
<keyword evidence="4" id="KW-1185">Reference proteome</keyword>
<dbReference type="EMBL" id="RQEY01000012">
    <property type="protein sequence ID" value="TGK41245.1"/>
    <property type="molecule type" value="Genomic_DNA"/>
</dbReference>
<dbReference type="InterPro" id="IPR041595">
    <property type="entry name" value="Inorganic_Pase"/>
</dbReference>
<dbReference type="Gene3D" id="1.10.10.2830">
    <property type="match status" value="1"/>
</dbReference>
<dbReference type="AlphaFoldDB" id="A0A4R9H704"/>
<dbReference type="OrthoDB" id="343736at2"/>
<dbReference type="Pfam" id="PF18823">
    <property type="entry name" value="InPase"/>
    <property type="match status" value="1"/>
</dbReference>
<proteinExistence type="predicted"/>
<dbReference type="PANTHER" id="PTHR33375:SF1">
    <property type="entry name" value="CHROMOSOME-PARTITIONING PROTEIN PARB-RELATED"/>
    <property type="match status" value="1"/>
</dbReference>
<dbReference type="SUPFAM" id="SSF110849">
    <property type="entry name" value="ParB/Sulfiredoxin"/>
    <property type="match status" value="1"/>
</dbReference>
<reference evidence="3" key="1">
    <citation type="journal article" date="2019" name="PLoS Negl. Trop. Dis.">
        <title>Revisiting the worldwide diversity of Leptospira species in the environment.</title>
        <authorList>
            <person name="Vincent A.T."/>
            <person name="Schiettekatte O."/>
            <person name="Bourhy P."/>
            <person name="Veyrier F.J."/>
            <person name="Picardeau M."/>
        </authorList>
    </citation>
    <scope>NUCLEOTIDE SEQUENCE [LARGE SCALE GENOMIC DNA]</scope>
    <source>
        <strain evidence="3">201800301</strain>
    </source>
</reference>
<dbReference type="PANTHER" id="PTHR33375">
    <property type="entry name" value="CHROMOSOME-PARTITIONING PROTEIN PARB-RELATED"/>
    <property type="match status" value="1"/>
</dbReference>
<feature type="domain" description="ParB-like N-terminal" evidence="2">
    <location>
        <begin position="412"/>
        <end position="512"/>
    </location>
</feature>
<dbReference type="Pfam" id="PF02195">
    <property type="entry name" value="ParB_N"/>
    <property type="match status" value="1"/>
</dbReference>
<evidence type="ECO:0000313" key="4">
    <source>
        <dbReference type="Proteomes" id="UP000298097"/>
    </source>
</evidence>
<dbReference type="InterPro" id="IPR003115">
    <property type="entry name" value="ParB_N"/>
</dbReference>
<name>A0A4R9H704_9LEPT</name>
<organism evidence="3 4">
    <name type="scientific">Leptospira andrefontaineae</name>
    <dbReference type="NCBI Taxonomy" id="2484976"/>
    <lineage>
        <taxon>Bacteria</taxon>
        <taxon>Pseudomonadati</taxon>
        <taxon>Spirochaetota</taxon>
        <taxon>Spirochaetia</taxon>
        <taxon>Leptospirales</taxon>
        <taxon>Leptospiraceae</taxon>
        <taxon>Leptospira</taxon>
    </lineage>
</organism>